<evidence type="ECO:0000256" key="6">
    <source>
        <dbReference type="SAM" id="MobiDB-lite"/>
    </source>
</evidence>
<keyword evidence="1" id="KW-0479">Metal-binding</keyword>
<dbReference type="GO" id="GO:0008270">
    <property type="term" value="F:zinc ion binding"/>
    <property type="evidence" value="ECO:0007669"/>
    <property type="project" value="UniProtKB-KW"/>
</dbReference>
<keyword evidence="3" id="KW-0862">Zinc</keyword>
<feature type="compositionally biased region" description="Low complexity" evidence="6">
    <location>
        <begin position="54"/>
        <end position="86"/>
    </location>
</feature>
<feature type="region of interest" description="Disordered" evidence="6">
    <location>
        <begin position="1"/>
        <end position="86"/>
    </location>
</feature>
<dbReference type="SUPFAM" id="SSF57850">
    <property type="entry name" value="RING/U-box"/>
    <property type="match status" value="1"/>
</dbReference>
<dbReference type="PROSITE" id="PS00518">
    <property type="entry name" value="ZF_RING_1"/>
    <property type="match status" value="1"/>
</dbReference>
<dbReference type="InterPro" id="IPR013083">
    <property type="entry name" value="Znf_RING/FYVE/PHD"/>
</dbReference>
<proteinExistence type="predicted"/>
<keyword evidence="9" id="KW-1185">Reference proteome</keyword>
<evidence type="ECO:0000313" key="9">
    <source>
        <dbReference type="Proteomes" id="UP000000600"/>
    </source>
</evidence>
<keyword evidence="2 4" id="KW-0863">Zinc-finger</keyword>
<organism evidence="8 9">
    <name type="scientific">Paramecium tetraurelia</name>
    <dbReference type="NCBI Taxonomy" id="5888"/>
    <lineage>
        <taxon>Eukaryota</taxon>
        <taxon>Sar</taxon>
        <taxon>Alveolata</taxon>
        <taxon>Ciliophora</taxon>
        <taxon>Intramacronucleata</taxon>
        <taxon>Oligohymenophorea</taxon>
        <taxon>Peniculida</taxon>
        <taxon>Parameciidae</taxon>
        <taxon>Paramecium</taxon>
    </lineage>
</organism>
<feature type="domain" description="RING-type" evidence="7">
    <location>
        <begin position="328"/>
        <end position="366"/>
    </location>
</feature>
<gene>
    <name evidence="8" type="ORF">GSPATT00021266001</name>
</gene>
<evidence type="ECO:0000313" key="8">
    <source>
        <dbReference type="EMBL" id="CAK87634.1"/>
    </source>
</evidence>
<reference evidence="8 9" key="1">
    <citation type="journal article" date="2006" name="Nature">
        <title>Global trends of whole-genome duplications revealed by the ciliate Paramecium tetraurelia.</title>
        <authorList>
            <consortium name="Genoscope"/>
            <person name="Aury J.-M."/>
            <person name="Jaillon O."/>
            <person name="Duret L."/>
            <person name="Noel B."/>
            <person name="Jubin C."/>
            <person name="Porcel B.M."/>
            <person name="Segurens B."/>
            <person name="Daubin V."/>
            <person name="Anthouard V."/>
            <person name="Aiach N."/>
            <person name="Arnaiz O."/>
            <person name="Billaut A."/>
            <person name="Beisson J."/>
            <person name="Blanc I."/>
            <person name="Bouhouche K."/>
            <person name="Camara F."/>
            <person name="Duharcourt S."/>
            <person name="Guigo R."/>
            <person name="Gogendeau D."/>
            <person name="Katinka M."/>
            <person name="Keller A.-M."/>
            <person name="Kissmehl R."/>
            <person name="Klotz C."/>
            <person name="Koll F."/>
            <person name="Le Moue A."/>
            <person name="Lepere C."/>
            <person name="Malinsky S."/>
            <person name="Nowacki M."/>
            <person name="Nowak J.K."/>
            <person name="Plattner H."/>
            <person name="Poulain J."/>
            <person name="Ruiz F."/>
            <person name="Serrano V."/>
            <person name="Zagulski M."/>
            <person name="Dessen P."/>
            <person name="Betermier M."/>
            <person name="Weissenbach J."/>
            <person name="Scarpelli C."/>
            <person name="Schachter V."/>
            <person name="Sperling L."/>
            <person name="Meyer E."/>
            <person name="Cohen J."/>
            <person name="Wincker P."/>
        </authorList>
    </citation>
    <scope>NUCLEOTIDE SEQUENCE [LARGE SCALE GENOMIC DNA]</scope>
    <source>
        <strain evidence="8 9">Stock d4-2</strain>
    </source>
</reference>
<dbReference type="RefSeq" id="XP_001455031.1">
    <property type="nucleotide sequence ID" value="XM_001454994.1"/>
</dbReference>
<dbReference type="OrthoDB" id="313171at2759"/>
<evidence type="ECO:0000256" key="2">
    <source>
        <dbReference type="ARBA" id="ARBA00022771"/>
    </source>
</evidence>
<protein>
    <recommendedName>
        <fullName evidence="7">RING-type domain-containing protein</fullName>
    </recommendedName>
</protein>
<dbReference type="InterPro" id="IPR017907">
    <property type="entry name" value="Znf_RING_CS"/>
</dbReference>
<evidence type="ECO:0000259" key="7">
    <source>
        <dbReference type="PROSITE" id="PS50089"/>
    </source>
</evidence>
<evidence type="ECO:0000256" key="3">
    <source>
        <dbReference type="ARBA" id="ARBA00022833"/>
    </source>
</evidence>
<dbReference type="PROSITE" id="PS50089">
    <property type="entry name" value="ZF_RING_2"/>
    <property type="match status" value="1"/>
</dbReference>
<evidence type="ECO:0000256" key="1">
    <source>
        <dbReference type="ARBA" id="ARBA00022723"/>
    </source>
</evidence>
<dbReference type="Gene3D" id="3.30.40.10">
    <property type="entry name" value="Zinc/RING finger domain, C3HC4 (zinc finger)"/>
    <property type="match status" value="1"/>
</dbReference>
<name>A0DX67_PARTE</name>
<dbReference type="HOGENOM" id="CLU_606178_0_0_1"/>
<feature type="coiled-coil region" evidence="5">
    <location>
        <begin position="129"/>
        <end position="163"/>
    </location>
</feature>
<dbReference type="InterPro" id="IPR001841">
    <property type="entry name" value="Znf_RING"/>
</dbReference>
<keyword evidence="5" id="KW-0175">Coiled coil</keyword>
<dbReference type="AlphaFoldDB" id="A0DX67"/>
<dbReference type="InParanoid" id="A0DX67"/>
<sequence length="452" mass="53309">MQFIKNLLGQCQGGNDSKQGDPIEKQNNQKHNKRNEENYNDQANSESDAKSDVKTSGSKKNSRSSSAEKQTQQQQNYNQNQSQDQGQVLKIESDKQFIQKSTESQNLPSQSLQHISKIVMEDYQKEQNKDNYINQIYSYNQTNEQLKQNLNQANQNLCNSQNQDTQSLHNSQNQAYQNLNYYRNQTQSQIRCQNSPKRSIPYNQRMDPNQNIYAQQINDQQFNQQNFQGPSLNTIYFPQFENKKIKILHNANQNANQNIYQPPTYQMQEFENVNNYYKINNNKNESQLQSQVRQSNQSSNNQNSNIQNSNFYNCQENLSYAQTQLVKCFYCSKDVHKQYIQLNCQHFFCSDCLKEFLKNQSKQPNCYAYKCLCSCVIKLQVLFKEKEKDGEVTMLKEKLINNQLNALRKNIEQKYKLKTCCNIQRCSFFVILQQNLDQKCFYCPQCLERQRD</sequence>
<dbReference type="Proteomes" id="UP000000600">
    <property type="component" value="Unassembled WGS sequence"/>
</dbReference>
<dbReference type="GeneID" id="5040816"/>
<accession>A0DX67</accession>
<dbReference type="KEGG" id="ptm:GSPATT00021266001"/>
<evidence type="ECO:0000256" key="5">
    <source>
        <dbReference type="SAM" id="Coils"/>
    </source>
</evidence>
<evidence type="ECO:0000256" key="4">
    <source>
        <dbReference type="PROSITE-ProRule" id="PRU00175"/>
    </source>
</evidence>
<dbReference type="EMBL" id="CT868629">
    <property type="protein sequence ID" value="CAK87634.1"/>
    <property type="molecule type" value="Genomic_DNA"/>
</dbReference>
<dbReference type="OMA" id="YAYKCLC"/>